<name>D2QSB9_SPILD</name>
<dbReference type="KEGG" id="sli:Slin_5736"/>
<dbReference type="Proteomes" id="UP000002028">
    <property type="component" value="Chromosome"/>
</dbReference>
<organism evidence="1 2">
    <name type="scientific">Spirosoma linguale (strain ATCC 33905 / DSM 74 / LMG 10896 / Claus 1)</name>
    <dbReference type="NCBI Taxonomy" id="504472"/>
    <lineage>
        <taxon>Bacteria</taxon>
        <taxon>Pseudomonadati</taxon>
        <taxon>Bacteroidota</taxon>
        <taxon>Cytophagia</taxon>
        <taxon>Cytophagales</taxon>
        <taxon>Cytophagaceae</taxon>
        <taxon>Spirosoma</taxon>
    </lineage>
</organism>
<dbReference type="HOGENOM" id="CLU_3317224_0_0_10"/>
<keyword evidence="2" id="KW-1185">Reference proteome</keyword>
<dbReference type="EMBL" id="CP001769">
    <property type="protein sequence ID" value="ADB41701.1"/>
    <property type="molecule type" value="Genomic_DNA"/>
</dbReference>
<protein>
    <submittedName>
        <fullName evidence="1">Uncharacterized protein</fullName>
    </submittedName>
</protein>
<evidence type="ECO:0000313" key="2">
    <source>
        <dbReference type="Proteomes" id="UP000002028"/>
    </source>
</evidence>
<gene>
    <name evidence="1" type="ordered locus">Slin_5736</name>
</gene>
<dbReference type="AlphaFoldDB" id="D2QSB9"/>
<evidence type="ECO:0000313" key="1">
    <source>
        <dbReference type="EMBL" id="ADB41701.1"/>
    </source>
</evidence>
<proteinExistence type="predicted"/>
<accession>D2QSB9</accession>
<reference evidence="1 2" key="1">
    <citation type="journal article" date="2010" name="Stand. Genomic Sci.">
        <title>Complete genome sequence of Spirosoma linguale type strain (1).</title>
        <authorList>
            <person name="Lail K."/>
            <person name="Sikorski J."/>
            <person name="Saunders E."/>
            <person name="Lapidus A."/>
            <person name="Glavina Del Rio T."/>
            <person name="Copeland A."/>
            <person name="Tice H."/>
            <person name="Cheng J.-F."/>
            <person name="Lucas S."/>
            <person name="Nolan M."/>
            <person name="Bruce D."/>
            <person name="Goodwin L."/>
            <person name="Pitluck S."/>
            <person name="Ivanova N."/>
            <person name="Mavromatis K."/>
            <person name="Ovchinnikova G."/>
            <person name="Pati A."/>
            <person name="Chen A."/>
            <person name="Palaniappan K."/>
            <person name="Land M."/>
            <person name="Hauser L."/>
            <person name="Chang Y.-J."/>
            <person name="Jeffries C.D."/>
            <person name="Chain P."/>
            <person name="Brettin T."/>
            <person name="Detter J.C."/>
            <person name="Schuetze A."/>
            <person name="Rohde M."/>
            <person name="Tindall B.J."/>
            <person name="Goeker M."/>
            <person name="Bristow J."/>
            <person name="Eisen J.A."/>
            <person name="Markowitz V."/>
            <person name="Hugenholtz P."/>
            <person name="Kyrpides N.C."/>
            <person name="Klenk H.-P."/>
            <person name="Chen F."/>
        </authorList>
    </citation>
    <scope>NUCLEOTIDE SEQUENCE [LARGE SCALE GENOMIC DNA]</scope>
    <source>
        <strain evidence="2">ATCC 33905 / DSM 74 / LMG 10896 / Claus 1</strain>
    </source>
</reference>
<sequence length="39" mass="4116">MDVGIMVLHPAPMVVTEGMAMATMVVPAGKQLTEQESTN</sequence>